<dbReference type="EMBL" id="BJYZ01000029">
    <property type="protein sequence ID" value="GEO41614.1"/>
    <property type="molecule type" value="Genomic_DNA"/>
</dbReference>
<evidence type="ECO:0000313" key="2">
    <source>
        <dbReference type="EMBL" id="GEO41614.1"/>
    </source>
</evidence>
<organism evidence="2 3">
    <name type="scientific">Skermanella aerolata</name>
    <dbReference type="NCBI Taxonomy" id="393310"/>
    <lineage>
        <taxon>Bacteria</taxon>
        <taxon>Pseudomonadati</taxon>
        <taxon>Pseudomonadota</taxon>
        <taxon>Alphaproteobacteria</taxon>
        <taxon>Rhodospirillales</taxon>
        <taxon>Azospirillaceae</taxon>
        <taxon>Skermanella</taxon>
    </lineage>
</organism>
<dbReference type="NCBIfam" id="TIGR01764">
    <property type="entry name" value="excise"/>
    <property type="match status" value="1"/>
</dbReference>
<sequence length="149" mass="16624">MGALIEKAGTVVPSEEDARLAAESSRILAANRPDHALRVQLEDGRVLTLPVAAARLLEHLLTEMAHGNAVTLIPVHAELTTQEAADYLNVSRPYLVRLLEENAMRFHKVGTHRRIRFQDLKAYKDQMDAKREMAMNELVAEAQELGLGY</sequence>
<proteinExistence type="predicted"/>
<protein>
    <submittedName>
        <fullName evidence="2">Excisionase</fullName>
    </submittedName>
</protein>
<dbReference type="Proteomes" id="UP000321523">
    <property type="component" value="Unassembled WGS sequence"/>
</dbReference>
<dbReference type="RefSeq" id="WP_044432748.1">
    <property type="nucleotide sequence ID" value="NZ_BJYZ01000029.1"/>
</dbReference>
<evidence type="ECO:0000313" key="3">
    <source>
        <dbReference type="Proteomes" id="UP000321523"/>
    </source>
</evidence>
<name>A0A512DYP6_9PROT</name>
<dbReference type="InterPro" id="IPR010093">
    <property type="entry name" value="SinI_DNA-bd"/>
</dbReference>
<dbReference type="OrthoDB" id="26212at2"/>
<gene>
    <name evidence="2" type="ORF">SAE02_57620</name>
</gene>
<comment type="caution">
    <text evidence="2">The sequence shown here is derived from an EMBL/GenBank/DDBJ whole genome shotgun (WGS) entry which is preliminary data.</text>
</comment>
<keyword evidence="3" id="KW-1185">Reference proteome</keyword>
<dbReference type="Pfam" id="PF12728">
    <property type="entry name" value="HTH_17"/>
    <property type="match status" value="1"/>
</dbReference>
<accession>A0A512DYP6</accession>
<feature type="domain" description="Helix-turn-helix" evidence="1">
    <location>
        <begin position="79"/>
        <end position="126"/>
    </location>
</feature>
<reference evidence="2 3" key="1">
    <citation type="submission" date="2019-07" db="EMBL/GenBank/DDBJ databases">
        <title>Whole genome shotgun sequence of Skermanella aerolata NBRC 106429.</title>
        <authorList>
            <person name="Hosoyama A."/>
            <person name="Uohara A."/>
            <person name="Ohji S."/>
            <person name="Ichikawa N."/>
        </authorList>
    </citation>
    <scope>NUCLEOTIDE SEQUENCE [LARGE SCALE GENOMIC DNA]</scope>
    <source>
        <strain evidence="2 3">NBRC 106429</strain>
    </source>
</reference>
<dbReference type="InterPro" id="IPR041657">
    <property type="entry name" value="HTH_17"/>
</dbReference>
<dbReference type="AlphaFoldDB" id="A0A512DYP6"/>
<evidence type="ECO:0000259" key="1">
    <source>
        <dbReference type="Pfam" id="PF12728"/>
    </source>
</evidence>
<dbReference type="GO" id="GO:0003677">
    <property type="term" value="F:DNA binding"/>
    <property type="evidence" value="ECO:0007669"/>
    <property type="project" value="InterPro"/>
</dbReference>